<gene>
    <name evidence="2" type="ORF">HYFRA_00012720</name>
</gene>
<accession>A0A9N9PZY3</accession>
<evidence type="ECO:0000256" key="1">
    <source>
        <dbReference type="SAM" id="MobiDB-lite"/>
    </source>
</evidence>
<feature type="region of interest" description="Disordered" evidence="1">
    <location>
        <begin position="229"/>
        <end position="249"/>
    </location>
</feature>
<dbReference type="Proteomes" id="UP000696280">
    <property type="component" value="Unassembled WGS sequence"/>
</dbReference>
<evidence type="ECO:0000313" key="3">
    <source>
        <dbReference type="Proteomes" id="UP000696280"/>
    </source>
</evidence>
<reference evidence="2" key="1">
    <citation type="submission" date="2021-07" db="EMBL/GenBank/DDBJ databases">
        <authorList>
            <person name="Durling M."/>
        </authorList>
    </citation>
    <scope>NUCLEOTIDE SEQUENCE</scope>
</reference>
<sequence length="360" mass="39272">MAEVLGTIAASFQLADCCIGILKLVNTISTISSTLLQYQDLLEELKGLSESIIEKKTFQTPHICSLVKSILNTIRKITNLEALSTRPHILQVLVFFTEKQHILETFEIIEKKKCSLVLHMQLIQLDMLDEIRSQFRGLKTKHQKKGKSGKNVPAKLEAQLPPSTSNQTLIASVTTTRPPPTTAEMALTPGYNTQSPGSRSSGSMVETSTALMTMPLPASVEVAFTSEFNTQSPDIHSPASMAEDKKEEDNKQEYEGVTYDLRIDGNVLTGNGNQILGFDADGLQTIPKLSSASSPTLYDNNRTMPGALGEQVLGTKIQVRQSHDGKQLDLSGVLPVRGRITNNTHGGDGKQHMGICIKVT</sequence>
<organism evidence="2 3">
    <name type="scientific">Hymenoscyphus fraxineus</name>
    <dbReference type="NCBI Taxonomy" id="746836"/>
    <lineage>
        <taxon>Eukaryota</taxon>
        <taxon>Fungi</taxon>
        <taxon>Dikarya</taxon>
        <taxon>Ascomycota</taxon>
        <taxon>Pezizomycotina</taxon>
        <taxon>Leotiomycetes</taxon>
        <taxon>Helotiales</taxon>
        <taxon>Helotiaceae</taxon>
        <taxon>Hymenoscyphus</taxon>
    </lineage>
</organism>
<feature type="region of interest" description="Disordered" evidence="1">
    <location>
        <begin position="184"/>
        <end position="203"/>
    </location>
</feature>
<dbReference type="OrthoDB" id="5069016at2759"/>
<name>A0A9N9PZY3_9HELO</name>
<comment type="caution">
    <text evidence="2">The sequence shown here is derived from an EMBL/GenBank/DDBJ whole genome shotgun (WGS) entry which is preliminary data.</text>
</comment>
<evidence type="ECO:0000313" key="2">
    <source>
        <dbReference type="EMBL" id="CAG8960202.1"/>
    </source>
</evidence>
<protein>
    <submittedName>
        <fullName evidence="2">Uncharacterized protein</fullName>
    </submittedName>
</protein>
<dbReference type="AlphaFoldDB" id="A0A9N9PZY3"/>
<dbReference type="EMBL" id="CAJVRL010000097">
    <property type="protein sequence ID" value="CAG8960202.1"/>
    <property type="molecule type" value="Genomic_DNA"/>
</dbReference>
<keyword evidence="3" id="KW-1185">Reference proteome</keyword>
<feature type="compositionally biased region" description="Polar residues" evidence="1">
    <location>
        <begin position="190"/>
        <end position="203"/>
    </location>
</feature>
<proteinExistence type="predicted"/>